<accession>A0A8J2P2V6</accession>
<dbReference type="AlphaFoldDB" id="A0A8J2P2V6"/>
<name>A0A8J2P2V6_9HEXA</name>
<dbReference type="EMBL" id="CAJVCH010186124">
    <property type="protein sequence ID" value="CAG7729905.1"/>
    <property type="molecule type" value="Genomic_DNA"/>
</dbReference>
<reference evidence="1" key="1">
    <citation type="submission" date="2021-06" db="EMBL/GenBank/DDBJ databases">
        <authorList>
            <person name="Hodson N. C."/>
            <person name="Mongue J. A."/>
            <person name="Jaron S. K."/>
        </authorList>
    </citation>
    <scope>NUCLEOTIDE SEQUENCE</scope>
</reference>
<feature type="non-terminal residue" evidence="1">
    <location>
        <position position="24"/>
    </location>
</feature>
<feature type="non-terminal residue" evidence="1">
    <location>
        <position position="1"/>
    </location>
</feature>
<evidence type="ECO:0000313" key="2">
    <source>
        <dbReference type="Proteomes" id="UP000708208"/>
    </source>
</evidence>
<protein>
    <submittedName>
        <fullName evidence="1">Uncharacterized protein</fullName>
    </submittedName>
</protein>
<comment type="caution">
    <text evidence="1">The sequence shown here is derived from an EMBL/GenBank/DDBJ whole genome shotgun (WGS) entry which is preliminary data.</text>
</comment>
<proteinExistence type="predicted"/>
<dbReference type="Proteomes" id="UP000708208">
    <property type="component" value="Unassembled WGS sequence"/>
</dbReference>
<organism evidence="1 2">
    <name type="scientific">Allacma fusca</name>
    <dbReference type="NCBI Taxonomy" id="39272"/>
    <lineage>
        <taxon>Eukaryota</taxon>
        <taxon>Metazoa</taxon>
        <taxon>Ecdysozoa</taxon>
        <taxon>Arthropoda</taxon>
        <taxon>Hexapoda</taxon>
        <taxon>Collembola</taxon>
        <taxon>Symphypleona</taxon>
        <taxon>Sminthuridae</taxon>
        <taxon>Allacma</taxon>
    </lineage>
</organism>
<sequence>SIFNASDNSQFTSRSKRDTITILL</sequence>
<gene>
    <name evidence="1" type="ORF">AFUS01_LOCUS18590</name>
</gene>
<keyword evidence="2" id="KW-1185">Reference proteome</keyword>
<evidence type="ECO:0000313" key="1">
    <source>
        <dbReference type="EMBL" id="CAG7729905.1"/>
    </source>
</evidence>